<feature type="transmembrane region" description="Helical" evidence="2">
    <location>
        <begin position="184"/>
        <end position="212"/>
    </location>
</feature>
<keyword evidence="2" id="KW-0812">Transmembrane</keyword>
<accession>A0A1B8AHL8</accession>
<feature type="transmembrane region" description="Helical" evidence="2">
    <location>
        <begin position="70"/>
        <end position="96"/>
    </location>
</feature>
<keyword evidence="2" id="KW-0472">Membrane</keyword>
<evidence type="ECO:0000256" key="2">
    <source>
        <dbReference type="SAM" id="Phobius"/>
    </source>
</evidence>
<sequence>MSHNNSEMPGQVSIPLDRIPGPEEADNISQDFGSSTQNLSRPSTQDSKSPPSKTLRASEPPKKVCKPGTLLVLAHLALFHLPSVAITLTLVALYSINFRWGDLSDEQLGYLQFVAKGHETLIILSLADILMHRVRYTLLQDRNGVPLGFLSSSFIIGSPISYFFSSELWTPLLRPRAKAQRTSICIQLTGILIIICIIISAAAAPLSAIAIIPRSKLWHIRAPKEAEGRIHFLIGPLWETNPRPSGMYDWTNSMDDALYGLKSLLEDARMNHTQQITNVSFVQGELTISNALLEVYGPEGEEQSLAVATTPMAALQSRKGNWEDKPKNVLTKTWQKVLGDRFGSGWDTRVNLTAEEKLKEFRRVPTSRWKQPIVAVECSVNETTMDTATFMFNSNITNNKLILNAEDNDDFKAFLKNAIEGNGTLPKPSGQQRNSTLDVSPVHTRFLGLPGNRTSAAILFSRWAGPDDDRAEASLCRIYSRWVEADTWLEHGESVYQTQLDAPLLDIEAHFGSSIGAEDFNNMSKDWLNVTSNGELHTQDSPYEIIYRFCRTREYNACLAVSLATHMAYILSSTYSDSYGIQSPTSYEREPTTGDAVILLEYFIGGYGYDWKSSRTIPFAFSVLLFHVLIVFIHTTIVLWSRHPWHSSSWVSFGQMIVLALRSRALDGLGSVGAGVSSSQTWSTSVSIRVVDGDDRLEMVLQNEKGHSQYQKVAGEAEEEGADRGPSLVQPGVKYH</sequence>
<dbReference type="EMBL" id="LYXU01000004">
    <property type="protein sequence ID" value="OBS19846.1"/>
    <property type="molecule type" value="Genomic_DNA"/>
</dbReference>
<reference evidence="3 4" key="1">
    <citation type="submission" date="2016-06" db="EMBL/GenBank/DDBJ databases">
        <title>Living apart together: crosstalk between the core and supernumerary genomes in a fungal plant pathogen.</title>
        <authorList>
            <person name="Vanheule A."/>
            <person name="Audenaert K."/>
            <person name="Warris S."/>
            <person name="Van De Geest H."/>
            <person name="Schijlen E."/>
            <person name="Hofte M."/>
            <person name="De Saeger S."/>
            <person name="Haesaert G."/>
            <person name="Waalwijk C."/>
            <person name="Van Der Lee T."/>
        </authorList>
    </citation>
    <scope>NUCLEOTIDE SEQUENCE [LARGE SCALE GENOMIC DNA]</scope>
    <source>
        <strain evidence="3 4">2516</strain>
    </source>
</reference>
<feature type="transmembrane region" description="Helical" evidence="2">
    <location>
        <begin position="143"/>
        <end position="164"/>
    </location>
</feature>
<keyword evidence="4" id="KW-1185">Reference proteome</keyword>
<proteinExistence type="predicted"/>
<keyword evidence="2" id="KW-1133">Transmembrane helix</keyword>
<dbReference type="OMA" id="WKQPIVA"/>
<feature type="region of interest" description="Disordered" evidence="1">
    <location>
        <begin position="707"/>
        <end position="736"/>
    </location>
</feature>
<comment type="caution">
    <text evidence="3">The sequence shown here is derived from an EMBL/GenBank/DDBJ whole genome shotgun (WGS) entry which is preliminary data.</text>
</comment>
<name>A0A1B8AHL8_FUSPO</name>
<evidence type="ECO:0000256" key="1">
    <source>
        <dbReference type="SAM" id="MobiDB-lite"/>
    </source>
</evidence>
<evidence type="ECO:0000313" key="3">
    <source>
        <dbReference type="EMBL" id="OBS19846.1"/>
    </source>
</evidence>
<dbReference type="STRING" id="36050.A0A1B8AHL8"/>
<protein>
    <submittedName>
        <fullName evidence="3">Uncharacterized protein</fullName>
    </submittedName>
</protein>
<dbReference type="Proteomes" id="UP000091967">
    <property type="component" value="Unassembled WGS sequence"/>
</dbReference>
<organism evidence="3 4">
    <name type="scientific">Fusarium poae</name>
    <dbReference type="NCBI Taxonomy" id="36050"/>
    <lineage>
        <taxon>Eukaryota</taxon>
        <taxon>Fungi</taxon>
        <taxon>Dikarya</taxon>
        <taxon>Ascomycota</taxon>
        <taxon>Pezizomycotina</taxon>
        <taxon>Sordariomycetes</taxon>
        <taxon>Hypocreomycetidae</taxon>
        <taxon>Hypocreales</taxon>
        <taxon>Nectriaceae</taxon>
        <taxon>Fusarium</taxon>
    </lineage>
</organism>
<feature type="transmembrane region" description="Helical" evidence="2">
    <location>
        <begin position="619"/>
        <end position="640"/>
    </location>
</feature>
<evidence type="ECO:0000313" key="4">
    <source>
        <dbReference type="Proteomes" id="UP000091967"/>
    </source>
</evidence>
<gene>
    <name evidence="3" type="ORF">FPOA_11571</name>
</gene>
<feature type="region of interest" description="Disordered" evidence="1">
    <location>
        <begin position="1"/>
        <end position="62"/>
    </location>
</feature>
<dbReference type="AlphaFoldDB" id="A0A1B8AHL8"/>
<feature type="compositionally biased region" description="Polar residues" evidence="1">
    <location>
        <begin position="27"/>
        <end position="52"/>
    </location>
</feature>